<dbReference type="InterPro" id="IPR008930">
    <property type="entry name" value="Terpenoid_cyclase/PrenylTrfase"/>
</dbReference>
<dbReference type="SFLD" id="SFLDG01016">
    <property type="entry name" value="Prenyltransferase_Like_2"/>
    <property type="match status" value="1"/>
</dbReference>
<evidence type="ECO:0000313" key="8">
    <source>
        <dbReference type="Proteomes" id="UP000593875"/>
    </source>
</evidence>
<dbReference type="NCBIfam" id="TIGR01787">
    <property type="entry name" value="squalene_cyclas"/>
    <property type="match status" value="1"/>
</dbReference>
<evidence type="ECO:0000259" key="6">
    <source>
        <dbReference type="Pfam" id="PF13249"/>
    </source>
</evidence>
<dbReference type="Pfam" id="PF13243">
    <property type="entry name" value="SQHop_cyclase_C"/>
    <property type="match status" value="1"/>
</dbReference>
<dbReference type="SUPFAM" id="SSF48239">
    <property type="entry name" value="Terpenoid cyclases/Protein prenyltransferases"/>
    <property type="match status" value="2"/>
</dbReference>
<evidence type="ECO:0000259" key="5">
    <source>
        <dbReference type="Pfam" id="PF13243"/>
    </source>
</evidence>
<evidence type="ECO:0000256" key="1">
    <source>
        <dbReference type="ARBA" id="ARBA00004999"/>
    </source>
</evidence>
<dbReference type="PANTHER" id="PTHR11764:SF20">
    <property type="entry name" value="LANOSTEROL SYNTHASE"/>
    <property type="match status" value="1"/>
</dbReference>
<dbReference type="EC" id="5.4.99.17" evidence="7"/>
<dbReference type="GO" id="GO:0051007">
    <property type="term" value="F:squalene-hopene cyclase activity"/>
    <property type="evidence" value="ECO:0007669"/>
    <property type="project" value="UniProtKB-EC"/>
</dbReference>
<dbReference type="GO" id="GO:0005811">
    <property type="term" value="C:lipid droplet"/>
    <property type="evidence" value="ECO:0007669"/>
    <property type="project" value="InterPro"/>
</dbReference>
<dbReference type="Pfam" id="PF13249">
    <property type="entry name" value="SQHop_cyclase_N"/>
    <property type="match status" value="1"/>
</dbReference>
<feature type="domain" description="Squalene cyclase C-terminal" evidence="5">
    <location>
        <begin position="322"/>
        <end position="645"/>
    </location>
</feature>
<keyword evidence="4 7" id="KW-0413">Isomerase</keyword>
<gene>
    <name evidence="7" type="primary">shc</name>
    <name evidence="7" type="ORF">LPB04_14425</name>
</gene>
<sequence length="658" mass="72800">MEAGLAGAARLDAQPTRLASAIDAALGAVLDDQRPDGHWVYELEADATIPAEYVLMVHFLGEPPDAVLEAKIGRHLRRVQGAHGGWPLFHGGAYDPSASVKAYFALKMIGDPVDAPHMARARAAILAHGGAEQSNVFTRFLLALYGIVPWDAVPAMPVEIALLPEWFPFHLTKVSYWTRTVLTPLLVLGALKPRARNPRAVGIDELFLAPPGQLRVTARAPHQSRLWFAFFRTVERHVRRLEPRIPARLRRRAIERASAFVRARLNGEHGLGAIFPAMVNAVQMLDALGLERNTGEYAGARRAIDRLLVDRGEEAYCQPCFSPVWDTALMCHALLETGTLQAIDAALRGLEWLRPLQILDLHGDWSLNRPGLRPGGWAFQYANAHYPDVDDTAVVAMAMHRADRVLGEPRFADAVERAHEWVLGMQSRDGGWGAFDPDNTCRYLNNIPFADHGALLDPPTADVSARCLSMLAQLDPQACRRRGSPAARALDWLLCAQEPHGAWYGRWGINYVYGVWSALCALNAAGMGMEARPVARAVDWLHAVQNPDGGWGEDGSSYRLDYAGHEPFQSLPSQTAWALLGLMAAGAVDSPAVARGIDWLLEQQRADGLWDEEHHTATGFERVFYLRYHGYARYFPLWALARYRKLRASGSKRVGFGM</sequence>
<evidence type="ECO:0000256" key="2">
    <source>
        <dbReference type="ARBA" id="ARBA00009755"/>
    </source>
</evidence>
<evidence type="ECO:0000256" key="4">
    <source>
        <dbReference type="ARBA" id="ARBA00023235"/>
    </source>
</evidence>
<dbReference type="Proteomes" id="UP000593875">
    <property type="component" value="Chromosome"/>
</dbReference>
<dbReference type="EMBL" id="CP062941">
    <property type="protein sequence ID" value="QOL52040.1"/>
    <property type="molecule type" value="Genomic_DNA"/>
</dbReference>
<dbReference type="Gene3D" id="1.50.10.20">
    <property type="match status" value="2"/>
</dbReference>
<dbReference type="InterPro" id="IPR032697">
    <property type="entry name" value="SQ_cyclase_N"/>
</dbReference>
<dbReference type="PANTHER" id="PTHR11764">
    <property type="entry name" value="TERPENE CYCLASE/MUTASE FAMILY MEMBER"/>
    <property type="match status" value="1"/>
</dbReference>
<dbReference type="InterPro" id="IPR032696">
    <property type="entry name" value="SQ_cyclase_C"/>
</dbReference>
<feature type="domain" description="Squalene cyclase N-terminal" evidence="6">
    <location>
        <begin position="22"/>
        <end position="311"/>
    </location>
</feature>
<dbReference type="NCBIfam" id="TIGR01507">
    <property type="entry name" value="hopene_cyclase"/>
    <property type="match status" value="1"/>
</dbReference>
<evidence type="ECO:0000256" key="3">
    <source>
        <dbReference type="ARBA" id="ARBA00022737"/>
    </source>
</evidence>
<comment type="pathway">
    <text evidence="1">Secondary metabolite biosynthesis; hopanoid biosynthesis.</text>
</comment>
<proteinExistence type="inferred from homology"/>
<dbReference type="GO" id="GO:0016104">
    <property type="term" value="P:triterpenoid biosynthetic process"/>
    <property type="evidence" value="ECO:0007669"/>
    <property type="project" value="InterPro"/>
</dbReference>
<keyword evidence="3" id="KW-0677">Repeat</keyword>
<dbReference type="CDD" id="cd02892">
    <property type="entry name" value="SQCY_1"/>
    <property type="match status" value="1"/>
</dbReference>
<reference evidence="7 8" key="1">
    <citation type="submission" date="2020-10" db="EMBL/GenBank/DDBJ databases">
        <title>Genome sequencing of Massilia sp. LPB0304.</title>
        <authorList>
            <person name="Kim J."/>
        </authorList>
    </citation>
    <scope>NUCLEOTIDE SEQUENCE [LARGE SCALE GENOMIC DNA]</scope>
    <source>
        <strain evidence="7 8">LPB0304</strain>
    </source>
</reference>
<keyword evidence="8" id="KW-1185">Reference proteome</keyword>
<protein>
    <submittedName>
        <fullName evidence="7">Squalene--hopene cyclase</fullName>
        <ecNumber evidence="7">5.4.99.17</ecNumber>
    </submittedName>
</protein>
<accession>A0A7L9UB59</accession>
<dbReference type="KEGG" id="mlir:LPB04_14425"/>
<evidence type="ECO:0000313" key="7">
    <source>
        <dbReference type="EMBL" id="QOL52040.1"/>
    </source>
</evidence>
<dbReference type="UniPathway" id="UPA00337"/>
<dbReference type="InterPro" id="IPR018333">
    <property type="entry name" value="Squalene_cyclase"/>
</dbReference>
<dbReference type="AlphaFoldDB" id="A0A7L9UB59"/>
<dbReference type="InterPro" id="IPR006400">
    <property type="entry name" value="Hopene-cyclase"/>
</dbReference>
<name>A0A7L9UB59_9BURK</name>
<organism evidence="7 8">
    <name type="scientific">Massilia litorea</name>
    <dbReference type="NCBI Taxonomy" id="2769491"/>
    <lineage>
        <taxon>Bacteria</taxon>
        <taxon>Pseudomonadati</taxon>
        <taxon>Pseudomonadota</taxon>
        <taxon>Betaproteobacteria</taxon>
        <taxon>Burkholderiales</taxon>
        <taxon>Oxalobacteraceae</taxon>
        <taxon>Telluria group</taxon>
        <taxon>Massilia</taxon>
    </lineage>
</organism>
<comment type="similarity">
    <text evidence="2">Belongs to the terpene cyclase/mutase family.</text>
</comment>